<gene>
    <name evidence="1" type="ORF">FHY56_10820</name>
</gene>
<dbReference type="EMBL" id="VEWJ01000006">
    <property type="protein sequence ID" value="TPF75201.1"/>
    <property type="molecule type" value="Genomic_DNA"/>
</dbReference>
<dbReference type="RefSeq" id="WP_140905176.1">
    <property type="nucleotide sequence ID" value="NZ_JBHTMD010000007.1"/>
</dbReference>
<name>A0A502BNI1_9HYPH</name>
<accession>A0A502BNI1</accession>
<comment type="caution">
    <text evidence="1">The sequence shown here is derived from an EMBL/GenBank/DDBJ whole genome shotgun (WGS) entry which is preliminary data.</text>
</comment>
<evidence type="ECO:0000313" key="1">
    <source>
        <dbReference type="EMBL" id="TPF75201.1"/>
    </source>
</evidence>
<sequence>MTETTATQPAQPQRVQISPIAMANEARAMNDFLTEQSLRNANDKVLLMMKIKEMELAAEEQSKIHKEEMTRITQERDQVMQMYEGACQKIKDIQSDAMNVQHQLNEAQAEIAALKTPPVVKRRVKSNG</sequence>
<organism evidence="1 2">
    <name type="scientific">Brucella gallinifaecis</name>
    <dbReference type="NCBI Taxonomy" id="215590"/>
    <lineage>
        <taxon>Bacteria</taxon>
        <taxon>Pseudomonadati</taxon>
        <taxon>Pseudomonadota</taxon>
        <taxon>Alphaproteobacteria</taxon>
        <taxon>Hyphomicrobiales</taxon>
        <taxon>Brucellaceae</taxon>
        <taxon>Brucella/Ochrobactrum group</taxon>
        <taxon>Brucella</taxon>
    </lineage>
</organism>
<evidence type="ECO:0000313" key="2">
    <source>
        <dbReference type="Proteomes" id="UP000315388"/>
    </source>
</evidence>
<keyword evidence="2" id="KW-1185">Reference proteome</keyword>
<dbReference type="AlphaFoldDB" id="A0A502BNI1"/>
<proteinExistence type="predicted"/>
<dbReference type="Proteomes" id="UP000315388">
    <property type="component" value="Unassembled WGS sequence"/>
</dbReference>
<protein>
    <submittedName>
        <fullName evidence="1">Uncharacterized protein</fullName>
    </submittedName>
</protein>
<reference evidence="1 2" key="1">
    <citation type="journal article" date="2003" name="Int. J. Syst. Evol. Microbiol.">
        <title>Towards a standardized format for the description of a novel species (of an established genus): Ochrobactrum gallinifaecis sp. nov.</title>
        <authorList>
            <person name="Kampfer P."/>
            <person name="Buczolits S."/>
            <person name="Albrecht A."/>
            <person name="Busse H.J."/>
            <person name="Stackebrandt E."/>
        </authorList>
    </citation>
    <scope>NUCLEOTIDE SEQUENCE [LARGE SCALE GENOMIC DNA]</scope>
    <source>
        <strain evidence="1 2">ISO 196</strain>
    </source>
</reference>